<name>A0A975AUN3_9THEO</name>
<evidence type="ECO:0000313" key="2">
    <source>
        <dbReference type="Proteomes" id="UP000671913"/>
    </source>
</evidence>
<proteinExistence type="predicted"/>
<reference evidence="1" key="1">
    <citation type="submission" date="2020-08" db="EMBL/GenBank/DDBJ databases">
        <title>Genomic insights into the carbon and energy metabolism of the first obligate autotrophic acetogenic bacterium Aceticella autotrophica gen. nov., sp. nov.</title>
        <authorList>
            <person name="Toshchakov S.V."/>
            <person name="Elcheninov A.G."/>
            <person name="Kublanov I.V."/>
            <person name="Frolov E.N."/>
            <person name="Lebedinsky A.V."/>
        </authorList>
    </citation>
    <scope>NUCLEOTIDE SEQUENCE</scope>
    <source>
        <strain evidence="1">3443-3Ac</strain>
    </source>
</reference>
<sequence length="51" mass="6090">MVKILKETFKNPIRRQLFSNIKDAKISYNEIIIKIINKVRNITEFFGVHNN</sequence>
<dbReference type="EMBL" id="CP060096">
    <property type="protein sequence ID" value="QSZ26791.1"/>
    <property type="molecule type" value="Genomic_DNA"/>
</dbReference>
<dbReference type="Proteomes" id="UP000671913">
    <property type="component" value="Chromosome"/>
</dbReference>
<dbReference type="AlphaFoldDB" id="A0A975AUN3"/>
<gene>
    <name evidence="1" type="ORF">ACETAC_07820</name>
</gene>
<dbReference type="RefSeq" id="WP_284679475.1">
    <property type="nucleotide sequence ID" value="NZ_CP060096.1"/>
</dbReference>
<accession>A0A975AUN3</accession>
<organism evidence="1 2">
    <name type="scientific">Aceticella autotrophica</name>
    <dbReference type="NCBI Taxonomy" id="2755338"/>
    <lineage>
        <taxon>Bacteria</taxon>
        <taxon>Bacillati</taxon>
        <taxon>Bacillota</taxon>
        <taxon>Clostridia</taxon>
        <taxon>Thermoanaerobacterales</taxon>
        <taxon>Thermoanaerobacteraceae</taxon>
        <taxon>Aceticella</taxon>
    </lineage>
</organism>
<dbReference type="KEGG" id="aaut:ACETAC_07820"/>
<evidence type="ECO:0000313" key="1">
    <source>
        <dbReference type="EMBL" id="QSZ26791.1"/>
    </source>
</evidence>
<keyword evidence="2" id="KW-1185">Reference proteome</keyword>
<protein>
    <submittedName>
        <fullName evidence="1">Uncharacterized protein</fullName>
    </submittedName>
</protein>